<dbReference type="EMBL" id="LUAW01000011">
    <property type="protein sequence ID" value="KYQ73070.1"/>
    <property type="molecule type" value="Genomic_DNA"/>
</dbReference>
<organism evidence="1 2">
    <name type="scientific">Acinetobacter pragensis</name>
    <dbReference type="NCBI Taxonomy" id="1806892"/>
    <lineage>
        <taxon>Bacteria</taxon>
        <taxon>Pseudomonadati</taxon>
        <taxon>Pseudomonadota</taxon>
        <taxon>Gammaproteobacteria</taxon>
        <taxon>Moraxellales</taxon>
        <taxon>Moraxellaceae</taxon>
        <taxon>Acinetobacter</taxon>
    </lineage>
</organism>
<evidence type="ECO:0000313" key="2">
    <source>
        <dbReference type="Proteomes" id="UP000076276"/>
    </source>
</evidence>
<evidence type="ECO:0000313" key="1">
    <source>
        <dbReference type="EMBL" id="KYQ73070.1"/>
    </source>
</evidence>
<keyword evidence="2" id="KW-1185">Reference proteome</keyword>
<proteinExistence type="predicted"/>
<sequence>MLCSVKELNKPPSTVPAIPPTMGGKFKDFATVVPKAPKAAGDARFDNVEFACCAFASTIMISVE</sequence>
<gene>
    <name evidence="1" type="ORF">AZH43_06430</name>
</gene>
<name>A0A151Y509_9GAMM</name>
<dbReference type="Proteomes" id="UP000076276">
    <property type="component" value="Unassembled WGS sequence"/>
</dbReference>
<comment type="caution">
    <text evidence="1">The sequence shown here is derived from an EMBL/GenBank/DDBJ whole genome shotgun (WGS) entry which is preliminary data.</text>
</comment>
<reference evidence="1 2" key="1">
    <citation type="submission" date="2016-03" db="EMBL/GenBank/DDBJ databases">
        <title>Acinetobacter genomospecies 28 strain ANC 4149.</title>
        <authorList>
            <person name="Radolfova-Krizova L."/>
            <person name="Nemec A."/>
        </authorList>
    </citation>
    <scope>NUCLEOTIDE SEQUENCE [LARGE SCALE GENOMIC DNA]</scope>
    <source>
        <strain evidence="1 2">ANC 4149</strain>
    </source>
</reference>
<accession>A0A151Y509</accession>
<dbReference type="AlphaFoldDB" id="A0A151Y509"/>
<protein>
    <submittedName>
        <fullName evidence="1">Uncharacterized protein</fullName>
    </submittedName>
</protein>